<name>A0A976R7N7_9VIRU</name>
<protein>
    <submittedName>
        <fullName evidence="1">Uncharacterized protein</fullName>
    </submittedName>
</protein>
<accession>A0A976R7N7</accession>
<reference evidence="1" key="1">
    <citation type="submission" date="2022-02" db="EMBL/GenBank/DDBJ databases">
        <title>Towards deciphering the DNA virus diversity associated with rodent species in the families Cricetidae and Heteromyidae.</title>
        <authorList>
            <person name="Lund M."/>
            <person name="Larsen B.B."/>
            <person name="Gryseels S."/>
            <person name="Kraberger S."/>
            <person name="Rowsey D.M."/>
            <person name="Steger L."/>
            <person name="Yule K.M."/>
            <person name="Upham N.S."/>
            <person name="Worobey M."/>
            <person name="Van Doorslaer K."/>
            <person name="Varsani A."/>
        </authorList>
    </citation>
    <scope>NUCLEOTIDE SEQUENCE</scope>
    <source>
        <strain evidence="1">NeonRodF8_60</strain>
    </source>
</reference>
<dbReference type="EMBL" id="OM869625">
    <property type="protein sequence ID" value="UPW41547.1"/>
    <property type="molecule type" value="Genomic_DNA"/>
</dbReference>
<organism evidence="1">
    <name type="scientific">Peromfec virus RodF8_60</name>
    <dbReference type="NCBI Taxonomy" id="2929386"/>
    <lineage>
        <taxon>Viruses</taxon>
        <taxon>Monodnaviria</taxon>
        <taxon>Sangervirae</taxon>
        <taxon>Phixviricota</taxon>
        <taxon>Malgrandaviricetes</taxon>
        <taxon>Petitvirales</taxon>
        <taxon>Microviridae</taxon>
    </lineage>
</organism>
<evidence type="ECO:0000313" key="1">
    <source>
        <dbReference type="EMBL" id="UPW41547.1"/>
    </source>
</evidence>
<sequence length="63" mass="7457">MNFFKKRKKDNSLSLFFVVTQIDDDVNVEYCFSFAEAVEYKKDFLNHFNGLKPTCSIFYGKEV</sequence>
<proteinExistence type="predicted"/>